<dbReference type="InterPro" id="IPR006905">
    <property type="entry name" value="Flavin_halogenase"/>
</dbReference>
<dbReference type="Gene3D" id="3.50.50.60">
    <property type="entry name" value="FAD/NAD(P)-binding domain"/>
    <property type="match status" value="1"/>
</dbReference>
<gene>
    <name evidence="3" type="ORF">MSAN_01700500</name>
</gene>
<reference evidence="3" key="1">
    <citation type="submission" date="2020-05" db="EMBL/GenBank/DDBJ databases">
        <title>Mycena genomes resolve the evolution of fungal bioluminescence.</title>
        <authorList>
            <person name="Tsai I.J."/>
        </authorList>
    </citation>
    <scope>NUCLEOTIDE SEQUENCE</scope>
    <source>
        <strain evidence="3">160909Yilan</strain>
    </source>
</reference>
<dbReference type="GO" id="GO:0140907">
    <property type="term" value="F:flavin-dependent halogenase activity"/>
    <property type="evidence" value="ECO:0007669"/>
    <property type="project" value="UniProtKB-ARBA"/>
</dbReference>
<dbReference type="SUPFAM" id="SSF51905">
    <property type="entry name" value="FAD/NAD(P)-binding domain"/>
    <property type="match status" value="1"/>
</dbReference>
<dbReference type="PANTHER" id="PTHR43747:SF1">
    <property type="entry name" value="SLR1998 PROTEIN"/>
    <property type="match status" value="1"/>
</dbReference>
<dbReference type="Gene3D" id="3.30.9.100">
    <property type="match status" value="1"/>
</dbReference>
<sequence>MTSLHDIIVIGGGPAGCAVALSFLKSHPNGSIIVLSDADPERFKIGESLPPEAARLLGYFDASLPAALSAHLPCAGTASAWTNASLEEHDAIMNPFGHGWHLDRAHFDEKLRAAASGAGAKFSRARVTAVRRDNDQWIVESDVGSAVTGRWLVDASGRRAGVARLLGLRTRKLDDLLSVYALFSSTSGITDDHDTRTLIEACPLGWWYSALLPSKQRLVAFHCDASSAKGAVRTRTGFLDLLHDQTEHLARIVRGHEYDLSAADSATPAGPQTTAACSTQLEGWQTQLYFVPVGDAALSFDPLSSQGMMTALEMGCILGTELAANVKQLDGFSDERVIVQRVTERYAQVWARFEKSRRYYYSVQSRFEGEFWASRRV</sequence>
<comment type="caution">
    <text evidence="3">The sequence shown here is derived from an EMBL/GenBank/DDBJ whole genome shotgun (WGS) entry which is preliminary data.</text>
</comment>
<dbReference type="Proteomes" id="UP000623467">
    <property type="component" value="Unassembled WGS sequence"/>
</dbReference>
<dbReference type="GO" id="GO:0044550">
    <property type="term" value="P:secondary metabolite biosynthetic process"/>
    <property type="evidence" value="ECO:0007669"/>
    <property type="project" value="UniProtKB-ARBA"/>
</dbReference>
<dbReference type="InterPro" id="IPR036188">
    <property type="entry name" value="FAD/NAD-bd_sf"/>
</dbReference>
<dbReference type="EMBL" id="JACAZH010000015">
    <property type="protein sequence ID" value="KAF7349737.1"/>
    <property type="molecule type" value="Genomic_DNA"/>
</dbReference>
<dbReference type="PANTHER" id="PTHR43747">
    <property type="entry name" value="FAD-BINDING PROTEIN"/>
    <property type="match status" value="1"/>
</dbReference>
<evidence type="ECO:0000313" key="4">
    <source>
        <dbReference type="Proteomes" id="UP000623467"/>
    </source>
</evidence>
<evidence type="ECO:0000256" key="2">
    <source>
        <dbReference type="ARBA" id="ARBA00049364"/>
    </source>
</evidence>
<organism evidence="3 4">
    <name type="scientific">Mycena sanguinolenta</name>
    <dbReference type="NCBI Taxonomy" id="230812"/>
    <lineage>
        <taxon>Eukaryota</taxon>
        <taxon>Fungi</taxon>
        <taxon>Dikarya</taxon>
        <taxon>Basidiomycota</taxon>
        <taxon>Agaricomycotina</taxon>
        <taxon>Agaricomycetes</taxon>
        <taxon>Agaricomycetidae</taxon>
        <taxon>Agaricales</taxon>
        <taxon>Marasmiineae</taxon>
        <taxon>Mycenaceae</taxon>
        <taxon>Mycena</taxon>
    </lineage>
</organism>
<comment type="catalytic activity">
    <reaction evidence="2">
        <text>melleolide F + FADH2 + chloride + O2 = 6'-chloromelleolide F + FAD + 2 H2O + H(+)</text>
        <dbReference type="Rhea" id="RHEA:67160"/>
        <dbReference type="ChEBI" id="CHEBI:15377"/>
        <dbReference type="ChEBI" id="CHEBI:15378"/>
        <dbReference type="ChEBI" id="CHEBI:15379"/>
        <dbReference type="ChEBI" id="CHEBI:17996"/>
        <dbReference type="ChEBI" id="CHEBI:57692"/>
        <dbReference type="ChEBI" id="CHEBI:58307"/>
        <dbReference type="ChEBI" id="CHEBI:167712"/>
        <dbReference type="ChEBI" id="CHEBI:167713"/>
    </reaction>
    <physiologicalReaction direction="left-to-right" evidence="2">
        <dbReference type="Rhea" id="RHEA:67161"/>
    </physiologicalReaction>
</comment>
<dbReference type="AlphaFoldDB" id="A0A8H7CVI1"/>
<dbReference type="PRINTS" id="PR00420">
    <property type="entry name" value="RNGMNOXGNASE"/>
</dbReference>
<dbReference type="Pfam" id="PF04820">
    <property type="entry name" value="Trp_halogenase"/>
    <property type="match status" value="1"/>
</dbReference>
<keyword evidence="4" id="KW-1185">Reference proteome</keyword>
<accession>A0A8H7CVI1</accession>
<comment type="similarity">
    <text evidence="1">Belongs to the flavin-dependent halogenase family.</text>
</comment>
<dbReference type="OrthoDB" id="2647594at2759"/>
<evidence type="ECO:0000313" key="3">
    <source>
        <dbReference type="EMBL" id="KAF7349737.1"/>
    </source>
</evidence>
<dbReference type="GO" id="GO:0004497">
    <property type="term" value="F:monooxygenase activity"/>
    <property type="evidence" value="ECO:0007669"/>
    <property type="project" value="InterPro"/>
</dbReference>
<name>A0A8H7CVI1_9AGAR</name>
<protein>
    <submittedName>
        <fullName evidence="3">Putative FAD-dependent oxidoreductase LodB</fullName>
    </submittedName>
</protein>
<evidence type="ECO:0000256" key="1">
    <source>
        <dbReference type="ARBA" id="ARBA00005706"/>
    </source>
</evidence>
<dbReference type="InterPro" id="IPR050816">
    <property type="entry name" value="Flavin-dep_Halogenase_NPB"/>
</dbReference>
<proteinExistence type="inferred from homology"/>